<reference evidence="2 3" key="1">
    <citation type="submission" date="2020-04" db="EMBL/GenBank/DDBJ databases">
        <title>Usitatibacter rugosus gen. nov., sp. nov. and Usitatibacter palustris sp. nov., novel members of Usitatibacteraceae fam. nov. within the order Nitrosomonadales isolated from soil.</title>
        <authorList>
            <person name="Huber K.J."/>
            <person name="Neumann-Schaal M."/>
            <person name="Geppert A."/>
            <person name="Luckner M."/>
            <person name="Wanner G."/>
            <person name="Overmann J."/>
        </authorList>
    </citation>
    <scope>NUCLEOTIDE SEQUENCE [LARGE SCALE GENOMIC DNA]</scope>
    <source>
        <strain evidence="2 3">Swamp67</strain>
    </source>
</reference>
<dbReference type="KEGG" id="upl:DSM104440_00085"/>
<gene>
    <name evidence="2" type="ORF">DSM104440_00085</name>
</gene>
<dbReference type="PANTHER" id="PTHR38731:SF1">
    <property type="entry name" value="FECR PROTEIN DOMAIN-CONTAINING PROTEIN"/>
    <property type="match status" value="1"/>
</dbReference>
<evidence type="ECO:0000313" key="2">
    <source>
        <dbReference type="EMBL" id="QJR13302.1"/>
    </source>
</evidence>
<keyword evidence="1" id="KW-0732">Signal</keyword>
<dbReference type="AlphaFoldDB" id="A0A6M4H1U7"/>
<keyword evidence="3" id="KW-1185">Reference proteome</keyword>
<dbReference type="EMBL" id="CP053073">
    <property type="protein sequence ID" value="QJR13302.1"/>
    <property type="molecule type" value="Genomic_DNA"/>
</dbReference>
<sequence>MDARRRNLSKVIAAAMLLPGGLSAWMSRALAAGTVGGMQGVARLEGTATVNGTAAQVGTPVKAGDKVVTGKGSQAVVVIGDDAFLMRSDTVIEFKGRGSVLSELAIASGKVLNVFSKKPMAIKAATASIGIRGTGAYIEVEPKKVYFCLCYGTADIDGPNMTTKTVVTTHHESPLYLLDDGRALSAEPGPFLNHKDDELILLESLCGREPPFVKSGQYPSKKY</sequence>
<dbReference type="InParanoid" id="A0A6M4H1U7"/>
<feature type="signal peptide" evidence="1">
    <location>
        <begin position="1"/>
        <end position="31"/>
    </location>
</feature>
<evidence type="ECO:0000256" key="1">
    <source>
        <dbReference type="SAM" id="SignalP"/>
    </source>
</evidence>
<name>A0A6M4H1U7_9PROT</name>
<accession>A0A6M4H1U7</accession>
<feature type="chain" id="PRO_5026712188" evidence="1">
    <location>
        <begin position="32"/>
        <end position="223"/>
    </location>
</feature>
<protein>
    <submittedName>
        <fullName evidence="2">Uncharacterized protein</fullName>
    </submittedName>
</protein>
<evidence type="ECO:0000313" key="3">
    <source>
        <dbReference type="Proteomes" id="UP000503096"/>
    </source>
</evidence>
<proteinExistence type="predicted"/>
<organism evidence="2 3">
    <name type="scientific">Usitatibacter palustris</name>
    <dbReference type="NCBI Taxonomy" id="2732487"/>
    <lineage>
        <taxon>Bacteria</taxon>
        <taxon>Pseudomonadati</taxon>
        <taxon>Pseudomonadota</taxon>
        <taxon>Betaproteobacteria</taxon>
        <taxon>Nitrosomonadales</taxon>
        <taxon>Usitatibacteraceae</taxon>
        <taxon>Usitatibacter</taxon>
    </lineage>
</organism>
<dbReference type="RefSeq" id="WP_171159715.1">
    <property type="nucleotide sequence ID" value="NZ_CP053073.1"/>
</dbReference>
<dbReference type="PANTHER" id="PTHR38731">
    <property type="entry name" value="LIPL45-RELATED LIPOPROTEIN-RELATED"/>
    <property type="match status" value="1"/>
</dbReference>
<dbReference type="Proteomes" id="UP000503096">
    <property type="component" value="Chromosome"/>
</dbReference>